<feature type="domain" description="Prepilin peptidase A24 N-terminal" evidence="9">
    <location>
        <begin position="10"/>
        <end position="89"/>
    </location>
</feature>
<dbReference type="Proteomes" id="UP000448867">
    <property type="component" value="Unassembled WGS sequence"/>
</dbReference>
<reference evidence="10 11" key="1">
    <citation type="submission" date="2019-11" db="EMBL/GenBank/DDBJ databases">
        <title>Bacillus lacus genome.</title>
        <authorList>
            <person name="Allen C.J."/>
            <person name="Newman J.D."/>
        </authorList>
    </citation>
    <scope>NUCLEOTIDE SEQUENCE [LARGE SCALE GENOMIC DNA]</scope>
    <source>
        <strain evidence="10 11">KCTC 33946</strain>
    </source>
</reference>
<evidence type="ECO:0000259" key="8">
    <source>
        <dbReference type="Pfam" id="PF01478"/>
    </source>
</evidence>
<protein>
    <submittedName>
        <fullName evidence="10">Prepilin peptidase</fullName>
    </submittedName>
</protein>
<feature type="transmembrane region" description="Helical" evidence="7">
    <location>
        <begin position="73"/>
        <end position="93"/>
    </location>
</feature>
<keyword evidence="3" id="KW-1003">Cell membrane</keyword>
<evidence type="ECO:0000256" key="1">
    <source>
        <dbReference type="ARBA" id="ARBA00004651"/>
    </source>
</evidence>
<keyword evidence="11" id="KW-1185">Reference proteome</keyword>
<keyword evidence="6 7" id="KW-0472">Membrane</keyword>
<feature type="transmembrane region" description="Helical" evidence="7">
    <location>
        <begin position="99"/>
        <end position="119"/>
    </location>
</feature>
<dbReference type="AlphaFoldDB" id="A0A7X2IX45"/>
<evidence type="ECO:0000256" key="2">
    <source>
        <dbReference type="ARBA" id="ARBA00005801"/>
    </source>
</evidence>
<feature type="transmembrane region" description="Helical" evidence="7">
    <location>
        <begin position="178"/>
        <end position="211"/>
    </location>
</feature>
<keyword evidence="4 7" id="KW-0812">Transmembrane</keyword>
<accession>A0A7X2IX45</accession>
<comment type="subcellular location">
    <subcellularLocation>
        <location evidence="1">Cell membrane</location>
        <topology evidence="1">Multi-pass membrane protein</topology>
    </subcellularLocation>
</comment>
<dbReference type="EMBL" id="WKKI01000004">
    <property type="protein sequence ID" value="MRX71433.1"/>
    <property type="molecule type" value="Genomic_DNA"/>
</dbReference>
<evidence type="ECO:0000313" key="10">
    <source>
        <dbReference type="EMBL" id="MRX71433.1"/>
    </source>
</evidence>
<dbReference type="GO" id="GO:0004190">
    <property type="term" value="F:aspartic-type endopeptidase activity"/>
    <property type="evidence" value="ECO:0007669"/>
    <property type="project" value="InterPro"/>
</dbReference>
<dbReference type="InterPro" id="IPR000045">
    <property type="entry name" value="Prepilin_IV_endopep_pep"/>
</dbReference>
<dbReference type="PANTHER" id="PTHR30487">
    <property type="entry name" value="TYPE 4 PREPILIN-LIKE PROTEINS LEADER PEPTIDE-PROCESSING ENZYME"/>
    <property type="match status" value="1"/>
</dbReference>
<comment type="caution">
    <text evidence="10">The sequence shown here is derived from an EMBL/GenBank/DDBJ whole genome shotgun (WGS) entry which is preliminary data.</text>
</comment>
<gene>
    <name evidence="10" type="ORF">GJU40_04500</name>
</gene>
<proteinExistence type="inferred from homology"/>
<feature type="transmembrane region" description="Helical" evidence="7">
    <location>
        <begin position="149"/>
        <end position="166"/>
    </location>
</feature>
<evidence type="ECO:0000256" key="7">
    <source>
        <dbReference type="SAM" id="Phobius"/>
    </source>
</evidence>
<dbReference type="OrthoDB" id="9789291at2"/>
<evidence type="ECO:0000259" key="9">
    <source>
        <dbReference type="Pfam" id="PF06750"/>
    </source>
</evidence>
<dbReference type="RefSeq" id="WP_154306554.1">
    <property type="nucleotide sequence ID" value="NZ_WKKI01000004.1"/>
</dbReference>
<dbReference type="Pfam" id="PF06750">
    <property type="entry name" value="A24_N_bact"/>
    <property type="match status" value="1"/>
</dbReference>
<evidence type="ECO:0000256" key="6">
    <source>
        <dbReference type="ARBA" id="ARBA00023136"/>
    </source>
</evidence>
<dbReference type="PANTHER" id="PTHR30487:SF0">
    <property type="entry name" value="PREPILIN LEADER PEPTIDASE_N-METHYLTRANSFERASE-RELATED"/>
    <property type="match status" value="1"/>
</dbReference>
<dbReference type="GO" id="GO:0005886">
    <property type="term" value="C:plasma membrane"/>
    <property type="evidence" value="ECO:0007669"/>
    <property type="project" value="UniProtKB-SubCell"/>
</dbReference>
<organism evidence="10 11">
    <name type="scientific">Metabacillus lacus</name>
    <dbReference type="NCBI Taxonomy" id="1983721"/>
    <lineage>
        <taxon>Bacteria</taxon>
        <taxon>Bacillati</taxon>
        <taxon>Bacillota</taxon>
        <taxon>Bacilli</taxon>
        <taxon>Bacillales</taxon>
        <taxon>Bacillaceae</taxon>
        <taxon>Metabacillus</taxon>
    </lineage>
</organism>
<sequence length="255" mass="27996">MLLIYSYIFILGLVLGSFYNVVALRVPQSISIVAPRSACPSCGHTLTATELIPVFSFLFQRGKCRSCRAGISPLYPAMELATAVLFVTAPLLAGWSEDLIVSWSLISLCSIVFLSDLKYMIIPDKVLAFFLALFIAEVILLPLNPWWDSLLGFSVGFFIPFLIILISRGGMGAGDMKFLAVLGVVLGWKLVLLCFMLATFLGTIIGLAGMFMGKIQRGKPFPFGPFLVAGALLSHFFGENMISWYLNSIAAYFYL</sequence>
<name>A0A7X2IX45_9BACI</name>
<evidence type="ECO:0000313" key="11">
    <source>
        <dbReference type="Proteomes" id="UP000448867"/>
    </source>
</evidence>
<feature type="transmembrane region" description="Helical" evidence="7">
    <location>
        <begin position="223"/>
        <end position="246"/>
    </location>
</feature>
<dbReference type="GO" id="GO:0006465">
    <property type="term" value="P:signal peptide processing"/>
    <property type="evidence" value="ECO:0007669"/>
    <property type="project" value="TreeGrafter"/>
</dbReference>
<dbReference type="Pfam" id="PF01478">
    <property type="entry name" value="Peptidase_A24"/>
    <property type="match status" value="1"/>
</dbReference>
<dbReference type="InterPro" id="IPR010627">
    <property type="entry name" value="Prepilin_pept_A24_N"/>
</dbReference>
<feature type="transmembrane region" description="Helical" evidence="7">
    <location>
        <begin position="126"/>
        <end position="143"/>
    </location>
</feature>
<evidence type="ECO:0000256" key="3">
    <source>
        <dbReference type="ARBA" id="ARBA00022475"/>
    </source>
</evidence>
<feature type="transmembrane region" description="Helical" evidence="7">
    <location>
        <begin position="6"/>
        <end position="26"/>
    </location>
</feature>
<evidence type="ECO:0000256" key="5">
    <source>
        <dbReference type="ARBA" id="ARBA00022989"/>
    </source>
</evidence>
<evidence type="ECO:0000256" key="4">
    <source>
        <dbReference type="ARBA" id="ARBA00022692"/>
    </source>
</evidence>
<comment type="similarity">
    <text evidence="2">Belongs to the peptidase A24 family.</text>
</comment>
<dbReference type="Gene3D" id="1.20.120.1220">
    <property type="match status" value="1"/>
</dbReference>
<keyword evidence="5 7" id="KW-1133">Transmembrane helix</keyword>
<dbReference type="InterPro" id="IPR050882">
    <property type="entry name" value="Prepilin_peptidase/N-MTase"/>
</dbReference>
<feature type="domain" description="Prepilin type IV endopeptidase peptidase" evidence="8">
    <location>
        <begin position="104"/>
        <end position="207"/>
    </location>
</feature>